<keyword evidence="2" id="KW-1185">Reference proteome</keyword>
<dbReference type="Proteomes" id="UP001241377">
    <property type="component" value="Unassembled WGS sequence"/>
</dbReference>
<dbReference type="EMBL" id="JASBWR010000100">
    <property type="protein sequence ID" value="KAJ9095520.1"/>
    <property type="molecule type" value="Genomic_DNA"/>
</dbReference>
<evidence type="ECO:0000313" key="1">
    <source>
        <dbReference type="EMBL" id="KAJ9095520.1"/>
    </source>
</evidence>
<comment type="caution">
    <text evidence="1">The sequence shown here is derived from an EMBL/GenBank/DDBJ whole genome shotgun (WGS) entry which is preliminary data.</text>
</comment>
<evidence type="ECO:0000313" key="2">
    <source>
        <dbReference type="Proteomes" id="UP001241377"/>
    </source>
</evidence>
<organism evidence="1 2">
    <name type="scientific">Naganishia cerealis</name>
    <dbReference type="NCBI Taxonomy" id="610337"/>
    <lineage>
        <taxon>Eukaryota</taxon>
        <taxon>Fungi</taxon>
        <taxon>Dikarya</taxon>
        <taxon>Basidiomycota</taxon>
        <taxon>Agaricomycotina</taxon>
        <taxon>Tremellomycetes</taxon>
        <taxon>Filobasidiales</taxon>
        <taxon>Filobasidiaceae</taxon>
        <taxon>Naganishia</taxon>
    </lineage>
</organism>
<accession>A0ACC2V9D1</accession>
<name>A0ACC2V9D1_9TREE</name>
<reference evidence="1" key="1">
    <citation type="submission" date="2023-04" db="EMBL/GenBank/DDBJ databases">
        <title>Draft Genome sequencing of Naganishia species isolated from polar environments using Oxford Nanopore Technology.</title>
        <authorList>
            <person name="Leo P."/>
            <person name="Venkateswaran K."/>
        </authorList>
    </citation>
    <scope>NUCLEOTIDE SEQUENCE</scope>
    <source>
        <strain evidence="1">MNA-CCFEE 5261</strain>
    </source>
</reference>
<sequence length="438" mass="48929">MSPPKLLARVQTVLNAVLPAPIASACSILVQLVIVVLIPYLFDDKLVHPVNENVTFEKPLESKIFPTISNQTIDNTQNTSNPQQCSTGLTTRLLPFKNKKGEIEWAFTDDGPEGDELDVFKIPSGDKKNSFGSLSGNEDDLSKEDLSPTISNSSNSDSILSGDKKLKLKGETPGTLPSSPESSHEKEGENVLYHCPDCERTFKLKGYLTRHMKKHAQTKAYHCPFHEASIYIDEANVTHRCHPTGDFSRRDTYKTHLKSRHFVYPDGLRAKERRSSAGRCSMCGEHFENSELWSEIHIEGAECRYLPAGFTGKSRIKRRIDKELRQANKDRSFHNGTPTSSATASTPQTSGFTESPTSSVTSSVQSGTSHLHMRDFSSGSPSYYPGRSVSPLQHLFIAHSPMQQEDGEEYDDEYCLDVDQLDLPRDWFLHNGRQAQHA</sequence>
<gene>
    <name evidence="1" type="ORF">QFC19_007501</name>
</gene>
<proteinExistence type="predicted"/>
<protein>
    <submittedName>
        <fullName evidence="1">Uncharacterized protein</fullName>
    </submittedName>
</protein>